<evidence type="ECO:0000313" key="4">
    <source>
        <dbReference type="Proteomes" id="UP000472277"/>
    </source>
</evidence>
<name>A0A673W340_SALTR</name>
<keyword evidence="2" id="KW-1133">Transmembrane helix</keyword>
<dbReference type="PANTHER" id="PTHR22876:SF5">
    <property type="entry name" value="CHROMOSOME 9 OPEN READING FRAME 85"/>
    <property type="match status" value="1"/>
</dbReference>
<organism evidence="3 4">
    <name type="scientific">Salmo trutta</name>
    <name type="common">Brown trout</name>
    <dbReference type="NCBI Taxonomy" id="8032"/>
    <lineage>
        <taxon>Eukaryota</taxon>
        <taxon>Metazoa</taxon>
        <taxon>Chordata</taxon>
        <taxon>Craniata</taxon>
        <taxon>Vertebrata</taxon>
        <taxon>Euteleostomi</taxon>
        <taxon>Actinopterygii</taxon>
        <taxon>Neopterygii</taxon>
        <taxon>Teleostei</taxon>
        <taxon>Protacanthopterygii</taxon>
        <taxon>Salmoniformes</taxon>
        <taxon>Salmonidae</taxon>
        <taxon>Salmoninae</taxon>
        <taxon>Salmo</taxon>
    </lineage>
</organism>
<reference evidence="3" key="1">
    <citation type="submission" date="2025-08" db="UniProtKB">
        <authorList>
            <consortium name="Ensembl"/>
        </authorList>
    </citation>
    <scope>IDENTIFICATION</scope>
</reference>
<feature type="region of interest" description="Disordered" evidence="1">
    <location>
        <begin position="167"/>
        <end position="230"/>
    </location>
</feature>
<sequence length="230" mass="26128">MSSQKGNASRSRGQKHQNTTAYKNDKYGASVQVKVGSYDWLANVHFEPLWQVSYSMFTICMDTAVLIVALLFYFSLCVYRMLLLQIANSKVHDGLCQRCKEVIEWKVKYNKYKSLTQPRTCVKCSQKTVKDAYHVICKTCALKLELCAKCGKKEDIVIPVKTQKQGEEEEEYTNQKMTGRTRRKEDFNELDDDFGDLDSEDDDFASDSGPEKAGSGKALVPNVAHVSFKD</sequence>
<dbReference type="Ensembl" id="ENSSTUT00000007068.1">
    <property type="protein sequence ID" value="ENSSTUP00000006649.1"/>
    <property type="gene ID" value="ENSSTUG00000003263.1"/>
</dbReference>
<evidence type="ECO:0000313" key="3">
    <source>
        <dbReference type="Ensembl" id="ENSSTUP00000006649.1"/>
    </source>
</evidence>
<evidence type="ECO:0000256" key="1">
    <source>
        <dbReference type="SAM" id="MobiDB-lite"/>
    </source>
</evidence>
<dbReference type="InterPro" id="IPR019351">
    <property type="entry name" value="DUF2039"/>
</dbReference>
<feature type="transmembrane region" description="Helical" evidence="2">
    <location>
        <begin position="54"/>
        <end position="79"/>
    </location>
</feature>
<dbReference type="AlphaFoldDB" id="A0A673W340"/>
<accession>A0A673W340</accession>
<dbReference type="GeneTree" id="ENSGT00440000033805"/>
<feature type="compositionally biased region" description="Acidic residues" evidence="1">
    <location>
        <begin position="188"/>
        <end position="205"/>
    </location>
</feature>
<evidence type="ECO:0000256" key="2">
    <source>
        <dbReference type="SAM" id="Phobius"/>
    </source>
</evidence>
<protein>
    <submittedName>
        <fullName evidence="3">Chromosome 9 open reading frame 85</fullName>
    </submittedName>
</protein>
<reference evidence="3" key="2">
    <citation type="submission" date="2025-09" db="UniProtKB">
        <authorList>
            <consortium name="Ensembl"/>
        </authorList>
    </citation>
    <scope>IDENTIFICATION</scope>
</reference>
<dbReference type="PANTHER" id="PTHR22876">
    <property type="entry name" value="ZGC:101016"/>
    <property type="match status" value="1"/>
</dbReference>
<dbReference type="OMA" id="CACELEL"/>
<keyword evidence="4" id="KW-1185">Reference proteome</keyword>
<dbReference type="Pfam" id="PF10217">
    <property type="entry name" value="DUF2039"/>
    <property type="match status" value="1"/>
</dbReference>
<dbReference type="InParanoid" id="A0A673W340"/>
<proteinExistence type="predicted"/>
<keyword evidence="2" id="KW-0472">Membrane</keyword>
<dbReference type="Proteomes" id="UP000472277">
    <property type="component" value="Chromosome 9"/>
</dbReference>
<keyword evidence="2" id="KW-0812">Transmembrane</keyword>
<gene>
    <name evidence="3" type="primary">C9orf85</name>
    <name evidence="3" type="synonym">LOC115199856</name>
</gene>